<evidence type="ECO:0000256" key="5">
    <source>
        <dbReference type="ARBA" id="ARBA00022741"/>
    </source>
</evidence>
<dbReference type="STRING" id="1081108.A0A162KTB2"/>
<feature type="transmembrane region" description="Helical" evidence="10">
    <location>
        <begin position="836"/>
        <end position="864"/>
    </location>
</feature>
<dbReference type="PROSITE" id="PS50929">
    <property type="entry name" value="ABC_TM1F"/>
    <property type="match status" value="2"/>
</dbReference>
<dbReference type="SUPFAM" id="SSF90123">
    <property type="entry name" value="ABC transporter transmembrane region"/>
    <property type="match status" value="2"/>
</dbReference>
<dbReference type="Proteomes" id="UP000076881">
    <property type="component" value="Unassembled WGS sequence"/>
</dbReference>
<feature type="domain" description="ABC transmembrane type-1" evidence="12">
    <location>
        <begin position="858"/>
        <end position="1006"/>
    </location>
</feature>
<dbReference type="CDD" id="cd18579">
    <property type="entry name" value="ABC_6TM_ABCC_D1"/>
    <property type="match status" value="1"/>
</dbReference>
<dbReference type="InterPro" id="IPR044726">
    <property type="entry name" value="ABCC_6TM_D2"/>
</dbReference>
<keyword evidence="4 10" id="KW-0812">Transmembrane</keyword>
<feature type="transmembrane region" description="Helical" evidence="10">
    <location>
        <begin position="262"/>
        <end position="284"/>
    </location>
</feature>
<dbReference type="InterPro" id="IPR044746">
    <property type="entry name" value="ABCC_6TM_D1"/>
</dbReference>
<feature type="transmembrane region" description="Helical" evidence="10">
    <location>
        <begin position="40"/>
        <end position="59"/>
    </location>
</feature>
<evidence type="ECO:0000313" key="14">
    <source>
        <dbReference type="Proteomes" id="UP000076881"/>
    </source>
</evidence>
<comment type="subcellular location">
    <subcellularLocation>
        <location evidence="1">Cell membrane</location>
        <topology evidence="1">Multi-pass membrane protein</topology>
    </subcellularLocation>
</comment>
<dbReference type="InterPro" id="IPR036640">
    <property type="entry name" value="ABC1_TM_sf"/>
</dbReference>
<dbReference type="InterPro" id="IPR011527">
    <property type="entry name" value="ABC1_TM_dom"/>
</dbReference>
<feature type="transmembrane region" description="Helical" evidence="10">
    <location>
        <begin position="495"/>
        <end position="520"/>
    </location>
</feature>
<dbReference type="InterPro" id="IPR003593">
    <property type="entry name" value="AAA+_ATPase"/>
</dbReference>
<dbReference type="Gene3D" id="3.40.50.300">
    <property type="entry name" value="P-loop containing nucleotide triphosphate hydrolases"/>
    <property type="match status" value="3"/>
</dbReference>
<dbReference type="PROSITE" id="PS00211">
    <property type="entry name" value="ABC_TRANSPORTER_1"/>
    <property type="match status" value="1"/>
</dbReference>
<evidence type="ECO:0000256" key="7">
    <source>
        <dbReference type="ARBA" id="ARBA00022989"/>
    </source>
</evidence>
<keyword evidence="2" id="KW-0813">Transport</keyword>
<dbReference type="InterPro" id="IPR003439">
    <property type="entry name" value="ABC_transporter-like_ATP-bd"/>
</dbReference>
<evidence type="ECO:0000259" key="11">
    <source>
        <dbReference type="PROSITE" id="PS50893"/>
    </source>
</evidence>
<keyword evidence="14" id="KW-1185">Reference proteome</keyword>
<keyword evidence="7 10" id="KW-1133">Transmembrane helix</keyword>
<evidence type="ECO:0000256" key="3">
    <source>
        <dbReference type="ARBA" id="ARBA00022475"/>
    </source>
</evidence>
<dbReference type="GO" id="GO:0005886">
    <property type="term" value="C:plasma membrane"/>
    <property type="evidence" value="ECO:0007669"/>
    <property type="project" value="UniProtKB-SubCell"/>
</dbReference>
<feature type="transmembrane region" description="Helical" evidence="10">
    <location>
        <begin position="532"/>
        <end position="553"/>
    </location>
</feature>
<proteinExistence type="predicted"/>
<feature type="domain" description="ABC transporter" evidence="11">
    <location>
        <begin position="1130"/>
        <end position="1324"/>
    </location>
</feature>
<dbReference type="FunFam" id="1.20.1560.10:FF:000055">
    <property type="entry name" value="ABC multidrug transporter (Eurofung)"/>
    <property type="match status" value="1"/>
</dbReference>
<dbReference type="SUPFAM" id="SSF52540">
    <property type="entry name" value="P-loop containing nucleoside triphosphate hydrolases"/>
    <property type="match status" value="2"/>
</dbReference>
<evidence type="ECO:0000256" key="9">
    <source>
        <dbReference type="ARBA" id="ARBA00023180"/>
    </source>
</evidence>
<dbReference type="PANTHER" id="PTHR24223:SF399">
    <property type="entry name" value="ABC TRANSPORTER ATNG"/>
    <property type="match status" value="1"/>
</dbReference>
<dbReference type="InterPro" id="IPR017871">
    <property type="entry name" value="ABC_transporter-like_CS"/>
</dbReference>
<comment type="caution">
    <text evidence="13">The sequence shown here is derived from an EMBL/GenBank/DDBJ whole genome shotgun (WGS) entry which is preliminary data.</text>
</comment>
<dbReference type="InterPro" id="IPR027417">
    <property type="entry name" value="P-loop_NTPase"/>
</dbReference>
<dbReference type="Pfam" id="PF00005">
    <property type="entry name" value="ABC_tran"/>
    <property type="match status" value="2"/>
</dbReference>
<dbReference type="GO" id="GO:0016887">
    <property type="term" value="F:ATP hydrolysis activity"/>
    <property type="evidence" value="ECO:0007669"/>
    <property type="project" value="InterPro"/>
</dbReference>
<gene>
    <name evidence="13" type="ORF">LEL_03024</name>
</gene>
<dbReference type="CDD" id="cd18580">
    <property type="entry name" value="ABC_6TM_ABCC_D2"/>
    <property type="match status" value="1"/>
</dbReference>
<dbReference type="PROSITE" id="PS50893">
    <property type="entry name" value="ABC_TRANSPORTER_2"/>
    <property type="match status" value="2"/>
</dbReference>
<evidence type="ECO:0000313" key="13">
    <source>
        <dbReference type="EMBL" id="OAA79538.1"/>
    </source>
</evidence>
<reference evidence="13 14" key="1">
    <citation type="journal article" date="2016" name="Genome Biol. Evol.">
        <title>Divergent and convergent evolution of fungal pathogenicity.</title>
        <authorList>
            <person name="Shang Y."/>
            <person name="Xiao G."/>
            <person name="Zheng P."/>
            <person name="Cen K."/>
            <person name="Zhan S."/>
            <person name="Wang C."/>
        </authorList>
    </citation>
    <scope>NUCLEOTIDE SEQUENCE [LARGE SCALE GENOMIC DNA]</scope>
    <source>
        <strain evidence="13 14">RCEF 1005</strain>
    </source>
</reference>
<organism evidence="13 14">
    <name type="scientific">Akanthomyces lecanii RCEF 1005</name>
    <dbReference type="NCBI Taxonomy" id="1081108"/>
    <lineage>
        <taxon>Eukaryota</taxon>
        <taxon>Fungi</taxon>
        <taxon>Dikarya</taxon>
        <taxon>Ascomycota</taxon>
        <taxon>Pezizomycotina</taxon>
        <taxon>Sordariomycetes</taxon>
        <taxon>Hypocreomycetidae</taxon>
        <taxon>Hypocreales</taxon>
        <taxon>Cordycipitaceae</taxon>
        <taxon>Akanthomyces</taxon>
        <taxon>Cordyceps confragosa</taxon>
    </lineage>
</organism>
<feature type="transmembrane region" description="Helical" evidence="10">
    <location>
        <begin position="71"/>
        <end position="91"/>
    </location>
</feature>
<feature type="transmembrane region" description="Helical" evidence="10">
    <location>
        <begin position="315"/>
        <end position="338"/>
    </location>
</feature>
<evidence type="ECO:0000256" key="10">
    <source>
        <dbReference type="SAM" id="Phobius"/>
    </source>
</evidence>
<feature type="transmembrane region" description="Helical" evidence="10">
    <location>
        <begin position="412"/>
        <end position="430"/>
    </location>
</feature>
<dbReference type="EMBL" id="AZHF01000002">
    <property type="protein sequence ID" value="OAA79538.1"/>
    <property type="molecule type" value="Genomic_DNA"/>
</dbReference>
<dbReference type="SMART" id="SM00382">
    <property type="entry name" value="AAA"/>
    <property type="match status" value="2"/>
</dbReference>
<feature type="transmembrane region" description="Helical" evidence="10">
    <location>
        <begin position="1006"/>
        <end position="1028"/>
    </location>
</feature>
<dbReference type="InterPro" id="IPR056227">
    <property type="entry name" value="TMD0_ABC"/>
</dbReference>
<dbReference type="Gene3D" id="1.20.1560.10">
    <property type="entry name" value="ABC transporter type 1, transmembrane domain"/>
    <property type="match status" value="2"/>
</dbReference>
<evidence type="ECO:0000259" key="12">
    <source>
        <dbReference type="PROSITE" id="PS50929"/>
    </source>
</evidence>
<evidence type="ECO:0000256" key="4">
    <source>
        <dbReference type="ARBA" id="ARBA00022692"/>
    </source>
</evidence>
<evidence type="ECO:0000256" key="6">
    <source>
        <dbReference type="ARBA" id="ARBA00022840"/>
    </source>
</evidence>
<protein>
    <submittedName>
        <fullName evidence="13">ABC transporter, transmembrane domain, type 1</fullName>
    </submittedName>
</protein>
<evidence type="ECO:0000256" key="8">
    <source>
        <dbReference type="ARBA" id="ARBA00023136"/>
    </source>
</evidence>
<name>A0A162KTB2_CORDF</name>
<keyword evidence="8 10" id="KW-0472">Membrane</keyword>
<sequence length="1324" mass="143611">MNSTNTYSHCDASLGPTVGHCGAQSRFDFTLAFEQSVLSITPYAILLSAAIPRLVHLRTHSRKVAGRPLRLAIYVVFAFLQLAILISWSTLHGPKLGIASSALGVATALVMGALSYLEHERAVRPSTILCVYLSLSVLFDAAQCRTLWLLLFHDQQQQQHALLPALFTAQLATKVVMLLTKSLGKTRYLVGSWQALKRCPEAVASVFSRGAFWWLNGLLTRGFSATLDLDTLYETDEELRSERLLAEFRERVSRTAPSKYRLPLVIVACLKVTIAKTIIARLFMTGFKFTQPFLLQHIIEFVQHDQKGGEYHQDVAYALIAATGLLYIGTAVATGFYNHYLYRGLTMIRGGLVSLVCAESLGVSTAVAAEMATLTLIGPDVGVISRAFSGVHDLWANPIEIALATWLLARQLGVGCVGPIASALLCFVLMSQLPKRMGPAIKAWNVAIQKRVSITSSVVGSIRETKMLGLVPVWLEYIQSLRVLELKESKQFRMFIVYMNVLGNLSPSLAPLLTFGITLAVRRHDANSGLDISTAFTSLSIMSLIMSPLANLLSSFPSFASSFGIFEPVERFLEQAKFHDTITSQNCVGGTTAATTSENTQSAGIEMDRMPKSSITLCGASFSVKIGDEAVLPDIDLAIKPGDICAVTGKVGSGKSLLLQALLGELSVVSGEFEIDVARFGYCSQSAWLFKGTIRDNIVGWTVGDFDEMRYNRIVKACGLDKDLAQLADGDMTVLTTKGNSLSGGQRHRVYESFSKQTMLSSWISAVSPAAEEAAGADSTPDAAASKEKEIKQQIDDLVQSQGDTSLYWYYFKSIGWKYGLVALSFATSMETRDGLYYGVYCTFSMMVLITIGFDIWFMFVMVIPKSAGKLHWTLLRTAMRAPMSFFATSSIGNLDNRFSQDMTQDLPTAVFTSLKDHSPHNFPGILSVVGTGALVMLGSAYLAATIPVGLVLLYVLQKFYLRTSRQLRLLQLRASAPLFSHLVETAEGLATVRALRWEASLRRHLTFVLDLMVGGLAVVLVVLAVVVRQSGTGSVAVSFSNVLGFGAVLAQFVTSWTQLETSLGAIARLRTFEQATPQEVEREGATEPHADWPARGAIEIRNLCASYKSSSSSAPPPVSSSDPRLVGYPHDDDAPIGENDQPVLRHLTTSIRPGEKVAICGRTGSGKSSLLLTLYQLLRYSGTTTIDGVDVSLVPFDTLRSRLITDAVLAVPGGLDADVSDASLSHGQKQLLCLARALVRKNSRVGSGGILVLDEATSAVDVATERLMVDVVKAAFADCTVLAVAHRLESVRGFDKVLVLDQGALVRVGTPKELIGEDGQLRV</sequence>
<feature type="transmembrane region" description="Helical" evidence="10">
    <location>
        <begin position="350"/>
        <end position="369"/>
    </location>
</feature>
<dbReference type="Pfam" id="PF24357">
    <property type="entry name" value="TMD0_ABC"/>
    <property type="match status" value="1"/>
</dbReference>
<dbReference type="GO" id="GO:0140359">
    <property type="term" value="F:ABC-type transporter activity"/>
    <property type="evidence" value="ECO:0007669"/>
    <property type="project" value="InterPro"/>
</dbReference>
<dbReference type="Pfam" id="PF00664">
    <property type="entry name" value="ABC_membrane"/>
    <property type="match status" value="1"/>
</dbReference>
<keyword evidence="6" id="KW-0067">ATP-binding</keyword>
<feature type="transmembrane region" description="Helical" evidence="10">
    <location>
        <begin position="97"/>
        <end position="117"/>
    </location>
</feature>
<accession>A0A162KTB2</accession>
<feature type="domain" description="ABC transporter" evidence="11">
    <location>
        <begin position="605"/>
        <end position="853"/>
    </location>
</feature>
<evidence type="ECO:0000256" key="1">
    <source>
        <dbReference type="ARBA" id="ARBA00004651"/>
    </source>
</evidence>
<keyword evidence="9" id="KW-0325">Glycoprotein</keyword>
<feature type="transmembrane region" description="Helical" evidence="10">
    <location>
        <begin position="926"/>
        <end position="957"/>
    </location>
</feature>
<keyword evidence="5" id="KW-0547">Nucleotide-binding</keyword>
<keyword evidence="3" id="KW-1003">Cell membrane</keyword>
<feature type="domain" description="ABC transmembrane type-1" evidence="12">
    <location>
        <begin position="278"/>
        <end position="561"/>
    </location>
</feature>
<evidence type="ECO:0000256" key="2">
    <source>
        <dbReference type="ARBA" id="ARBA00022448"/>
    </source>
</evidence>
<dbReference type="PANTHER" id="PTHR24223">
    <property type="entry name" value="ATP-BINDING CASSETTE SUB-FAMILY C"/>
    <property type="match status" value="1"/>
</dbReference>
<dbReference type="OrthoDB" id="6500128at2759"/>
<dbReference type="InterPro" id="IPR050173">
    <property type="entry name" value="ABC_transporter_C-like"/>
</dbReference>
<dbReference type="GO" id="GO:0005524">
    <property type="term" value="F:ATP binding"/>
    <property type="evidence" value="ECO:0007669"/>
    <property type="project" value="UniProtKB-KW"/>
</dbReference>